<dbReference type="InterPro" id="IPR041640">
    <property type="entry name" value="Tyrosinase_C"/>
</dbReference>
<dbReference type="GO" id="GO:0004503">
    <property type="term" value="F:tyrosinase activity"/>
    <property type="evidence" value="ECO:0007669"/>
    <property type="project" value="UniProtKB-EC"/>
</dbReference>
<keyword evidence="6" id="KW-0186">Copper</keyword>
<dbReference type="Proteomes" id="UP000799440">
    <property type="component" value="Unassembled WGS sequence"/>
</dbReference>
<dbReference type="EC" id="1.14.18.1" evidence="3"/>
<feature type="signal peptide" evidence="11">
    <location>
        <begin position="1"/>
        <end position="24"/>
    </location>
</feature>
<comment type="cofactor">
    <cofactor evidence="1">
        <name>Cu(2+)</name>
        <dbReference type="ChEBI" id="CHEBI:29036"/>
    </cofactor>
</comment>
<name>A0A6A6V9C0_9PLEO</name>
<protein>
    <recommendedName>
        <fullName evidence="3">tyrosinase</fullName>
        <ecNumber evidence="3">1.14.18.1</ecNumber>
    </recommendedName>
</protein>
<evidence type="ECO:0000259" key="12">
    <source>
        <dbReference type="PROSITE" id="PS00497"/>
    </source>
</evidence>
<evidence type="ECO:0000256" key="10">
    <source>
        <dbReference type="ARBA" id="ARBA00048881"/>
    </source>
</evidence>
<evidence type="ECO:0000313" key="15">
    <source>
        <dbReference type="Proteomes" id="UP000799440"/>
    </source>
</evidence>
<dbReference type="Pfam" id="PF00264">
    <property type="entry name" value="Tyrosinase"/>
    <property type="match status" value="1"/>
</dbReference>
<evidence type="ECO:0000256" key="4">
    <source>
        <dbReference type="ARBA" id="ARBA00022723"/>
    </source>
</evidence>
<evidence type="ECO:0000313" key="14">
    <source>
        <dbReference type="EMBL" id="KAF2747125.1"/>
    </source>
</evidence>
<evidence type="ECO:0000256" key="8">
    <source>
        <dbReference type="ARBA" id="ARBA00023101"/>
    </source>
</evidence>
<keyword evidence="15" id="KW-1185">Reference proteome</keyword>
<gene>
    <name evidence="14" type="ORF">M011DRAFT_403097</name>
</gene>
<evidence type="ECO:0000256" key="3">
    <source>
        <dbReference type="ARBA" id="ARBA00011906"/>
    </source>
</evidence>
<keyword evidence="11" id="KW-0732">Signal</keyword>
<dbReference type="Gene3D" id="1.10.1280.10">
    <property type="entry name" value="Di-copper center containing domain from catechol oxidase"/>
    <property type="match status" value="1"/>
</dbReference>
<keyword evidence="5" id="KW-0560">Oxidoreductase</keyword>
<dbReference type="OrthoDB" id="6132182at2759"/>
<dbReference type="Pfam" id="PF18132">
    <property type="entry name" value="Tyrosinase_C"/>
    <property type="match status" value="1"/>
</dbReference>
<dbReference type="GO" id="GO:0042438">
    <property type="term" value="P:melanin biosynthetic process"/>
    <property type="evidence" value="ECO:0007669"/>
    <property type="project" value="UniProtKB-KW"/>
</dbReference>
<evidence type="ECO:0000256" key="11">
    <source>
        <dbReference type="SAM" id="SignalP"/>
    </source>
</evidence>
<evidence type="ECO:0000256" key="5">
    <source>
        <dbReference type="ARBA" id="ARBA00023002"/>
    </source>
</evidence>
<dbReference type="PANTHER" id="PTHR11474">
    <property type="entry name" value="TYROSINASE FAMILY MEMBER"/>
    <property type="match status" value="1"/>
</dbReference>
<dbReference type="SUPFAM" id="SSF48056">
    <property type="entry name" value="Di-copper centre-containing domain"/>
    <property type="match status" value="1"/>
</dbReference>
<organism evidence="14 15">
    <name type="scientific">Sporormia fimetaria CBS 119925</name>
    <dbReference type="NCBI Taxonomy" id="1340428"/>
    <lineage>
        <taxon>Eukaryota</taxon>
        <taxon>Fungi</taxon>
        <taxon>Dikarya</taxon>
        <taxon>Ascomycota</taxon>
        <taxon>Pezizomycotina</taxon>
        <taxon>Dothideomycetes</taxon>
        <taxon>Pleosporomycetidae</taxon>
        <taxon>Pleosporales</taxon>
        <taxon>Sporormiaceae</taxon>
        <taxon>Sporormia</taxon>
    </lineage>
</organism>
<dbReference type="InterPro" id="IPR002227">
    <property type="entry name" value="Tyrosinase_Cu-bd"/>
</dbReference>
<comment type="similarity">
    <text evidence="2">Belongs to the tyrosinase family.</text>
</comment>
<dbReference type="AlphaFoldDB" id="A0A6A6V9C0"/>
<evidence type="ECO:0000256" key="1">
    <source>
        <dbReference type="ARBA" id="ARBA00001973"/>
    </source>
</evidence>
<comment type="catalytic activity">
    <reaction evidence="9">
        <text>2 L-dopa + O2 = 2 L-dopaquinone + 2 H2O</text>
        <dbReference type="Rhea" id="RHEA:34287"/>
        <dbReference type="ChEBI" id="CHEBI:15377"/>
        <dbReference type="ChEBI" id="CHEBI:15379"/>
        <dbReference type="ChEBI" id="CHEBI:57504"/>
        <dbReference type="ChEBI" id="CHEBI:57924"/>
        <dbReference type="EC" id="1.14.18.1"/>
    </reaction>
</comment>
<evidence type="ECO:0000256" key="9">
    <source>
        <dbReference type="ARBA" id="ARBA00048233"/>
    </source>
</evidence>
<keyword evidence="8" id="KW-0470">Melanin biosynthesis</keyword>
<dbReference type="EMBL" id="MU006574">
    <property type="protein sequence ID" value="KAF2747125.1"/>
    <property type="molecule type" value="Genomic_DNA"/>
</dbReference>
<feature type="domain" description="Tyrosinase copper-binding" evidence="12">
    <location>
        <begin position="130"/>
        <end position="147"/>
    </location>
</feature>
<proteinExistence type="inferred from homology"/>
<keyword evidence="4" id="KW-0479">Metal-binding</keyword>
<evidence type="ECO:0000256" key="7">
    <source>
        <dbReference type="ARBA" id="ARBA00023033"/>
    </source>
</evidence>
<reference evidence="14" key="1">
    <citation type="journal article" date="2020" name="Stud. Mycol.">
        <title>101 Dothideomycetes genomes: a test case for predicting lifestyles and emergence of pathogens.</title>
        <authorList>
            <person name="Haridas S."/>
            <person name="Albert R."/>
            <person name="Binder M."/>
            <person name="Bloem J."/>
            <person name="Labutti K."/>
            <person name="Salamov A."/>
            <person name="Andreopoulos B."/>
            <person name="Baker S."/>
            <person name="Barry K."/>
            <person name="Bills G."/>
            <person name="Bluhm B."/>
            <person name="Cannon C."/>
            <person name="Castanera R."/>
            <person name="Culley D."/>
            <person name="Daum C."/>
            <person name="Ezra D."/>
            <person name="Gonzalez J."/>
            <person name="Henrissat B."/>
            <person name="Kuo A."/>
            <person name="Liang C."/>
            <person name="Lipzen A."/>
            <person name="Lutzoni F."/>
            <person name="Magnuson J."/>
            <person name="Mondo S."/>
            <person name="Nolan M."/>
            <person name="Ohm R."/>
            <person name="Pangilinan J."/>
            <person name="Park H.-J."/>
            <person name="Ramirez L."/>
            <person name="Alfaro M."/>
            <person name="Sun H."/>
            <person name="Tritt A."/>
            <person name="Yoshinaga Y."/>
            <person name="Zwiers L.-H."/>
            <person name="Turgeon B."/>
            <person name="Goodwin S."/>
            <person name="Spatafora J."/>
            <person name="Crous P."/>
            <person name="Grigoriev I."/>
        </authorList>
    </citation>
    <scope>NUCLEOTIDE SEQUENCE</scope>
    <source>
        <strain evidence="14">CBS 119925</strain>
    </source>
</reference>
<evidence type="ECO:0000259" key="13">
    <source>
        <dbReference type="PROSITE" id="PS00498"/>
    </source>
</evidence>
<feature type="domain" description="Tyrosinase copper-binding" evidence="13">
    <location>
        <begin position="325"/>
        <end position="336"/>
    </location>
</feature>
<evidence type="ECO:0000256" key="6">
    <source>
        <dbReference type="ARBA" id="ARBA00023008"/>
    </source>
</evidence>
<keyword evidence="7" id="KW-0503">Monooxygenase</keyword>
<dbReference type="PROSITE" id="PS00497">
    <property type="entry name" value="TYROSINASE_1"/>
    <property type="match status" value="1"/>
</dbReference>
<dbReference type="PRINTS" id="PR00092">
    <property type="entry name" value="TYROSINASE"/>
</dbReference>
<feature type="chain" id="PRO_5025343296" description="tyrosinase" evidence="11">
    <location>
        <begin position="25"/>
        <end position="612"/>
    </location>
</feature>
<dbReference type="GO" id="GO:0046872">
    <property type="term" value="F:metal ion binding"/>
    <property type="evidence" value="ECO:0007669"/>
    <property type="project" value="UniProtKB-KW"/>
</dbReference>
<dbReference type="InterPro" id="IPR050316">
    <property type="entry name" value="Tyrosinase/Hemocyanin"/>
</dbReference>
<dbReference type="PANTHER" id="PTHR11474:SF76">
    <property type="entry name" value="SHKT DOMAIN-CONTAINING PROTEIN"/>
    <property type="match status" value="1"/>
</dbReference>
<accession>A0A6A6V9C0</accession>
<comment type="catalytic activity">
    <reaction evidence="10">
        <text>L-tyrosine + O2 = L-dopaquinone + H2O</text>
        <dbReference type="Rhea" id="RHEA:18117"/>
        <dbReference type="ChEBI" id="CHEBI:15377"/>
        <dbReference type="ChEBI" id="CHEBI:15379"/>
        <dbReference type="ChEBI" id="CHEBI:57924"/>
        <dbReference type="ChEBI" id="CHEBI:58315"/>
        <dbReference type="EC" id="1.14.18.1"/>
    </reaction>
</comment>
<sequence length="612" mass="68744">MAWPTSRVFEVLFLIALFLPSSRCNPTPSRGQNTRWNPSHLQIRQDGYFPVLGVPGVGDSIPHPRLEIRELEKNPEQWNVYLLGLARLQSKDQNDKLSYYQLAGIHGKPYMPWDGVGQGPSNSGGGYCPHGSNLFPTWHRPYLSLVEQVLHLNAREAISEFPDGTLKETYTRALQSFRMPYWDWAAQPSAGSTVLPLSVQRPRVTLVVPNGTVTVDNPLYSYRFHPLNTTDFDSSPFDVFPSTVRDPSSDHANAASRNDLVGLVFEYGRANFQSRVYNILTMEHNYTIMSNDRSSRDSLEAIHNTVHTNIGGGGHMTNPAYSAYDPIFWLHHADVDRLFAIWQALNPTEYVTPVANPYVTFTTPENFVADANTPLTPFHRSSNGEFWTSESVRSVETFAYTYPELMGVTSNRTSDLMAAVNALYGPAAAPANSSVAVSRRLRRAILGAPTFEGKRRYTTRVRMDRRYLRHSVNVYVFLGEDDVTGSPIEWMRNDGFVGVVGVVALDPSLRQTSQAGPNEEEELAGGVLTSNSEVPLTAALEEKIRSGQLESMREDVVREYLRRSLKWKVAQMDHEEVDVKGLEVDVMWAKVRPPRSEREFPSLVGENKVLCD</sequence>
<evidence type="ECO:0000256" key="2">
    <source>
        <dbReference type="ARBA" id="ARBA00009928"/>
    </source>
</evidence>
<dbReference type="InterPro" id="IPR008922">
    <property type="entry name" value="Di-copper_centre_dom_sf"/>
</dbReference>
<dbReference type="PROSITE" id="PS00498">
    <property type="entry name" value="TYROSINASE_2"/>
    <property type="match status" value="1"/>
</dbReference>